<organism evidence="5 6">
    <name type="scientific">Barnesiella viscericola DSM 18177</name>
    <dbReference type="NCBI Taxonomy" id="880074"/>
    <lineage>
        <taxon>Bacteria</taxon>
        <taxon>Pseudomonadati</taxon>
        <taxon>Bacteroidota</taxon>
        <taxon>Bacteroidia</taxon>
        <taxon>Bacteroidales</taxon>
        <taxon>Barnesiellaceae</taxon>
        <taxon>Barnesiella</taxon>
    </lineage>
</organism>
<dbReference type="Gene3D" id="1.10.10.60">
    <property type="entry name" value="Homeodomain-like"/>
    <property type="match status" value="1"/>
</dbReference>
<dbReference type="InterPro" id="IPR009057">
    <property type="entry name" value="Homeodomain-like_sf"/>
</dbReference>
<keyword evidence="6" id="KW-1185">Reference proteome</keyword>
<keyword evidence="1" id="KW-0805">Transcription regulation</keyword>
<feature type="region of interest" description="Disordered" evidence="3">
    <location>
        <begin position="32"/>
        <end position="51"/>
    </location>
</feature>
<evidence type="ECO:0000256" key="1">
    <source>
        <dbReference type="ARBA" id="ARBA00023015"/>
    </source>
</evidence>
<evidence type="ECO:0000256" key="3">
    <source>
        <dbReference type="SAM" id="MobiDB-lite"/>
    </source>
</evidence>
<dbReference type="PROSITE" id="PS01124">
    <property type="entry name" value="HTH_ARAC_FAMILY_2"/>
    <property type="match status" value="1"/>
</dbReference>
<evidence type="ECO:0000313" key="6">
    <source>
        <dbReference type="Proteomes" id="UP000018901"/>
    </source>
</evidence>
<name>W0EXB1_9BACT</name>
<dbReference type="AlphaFoldDB" id="W0EXB1"/>
<dbReference type="Proteomes" id="UP000018901">
    <property type="component" value="Chromosome"/>
</dbReference>
<dbReference type="STRING" id="880074.BARVI_04480"/>
<dbReference type="HOGENOM" id="CLU_3096024_0_0_10"/>
<accession>W0EXB1</accession>
<dbReference type="InterPro" id="IPR018060">
    <property type="entry name" value="HTH_AraC"/>
</dbReference>
<evidence type="ECO:0000256" key="2">
    <source>
        <dbReference type="ARBA" id="ARBA00023163"/>
    </source>
</evidence>
<feature type="compositionally biased region" description="Polar residues" evidence="3">
    <location>
        <begin position="42"/>
        <end position="51"/>
    </location>
</feature>
<dbReference type="Pfam" id="PF00165">
    <property type="entry name" value="HTH_AraC"/>
    <property type="match status" value="1"/>
</dbReference>
<dbReference type="KEGG" id="bvs:BARVI_04480"/>
<dbReference type="GO" id="GO:0003700">
    <property type="term" value="F:DNA-binding transcription factor activity"/>
    <property type="evidence" value="ECO:0007669"/>
    <property type="project" value="InterPro"/>
</dbReference>
<keyword evidence="2" id="KW-0804">Transcription</keyword>
<dbReference type="SUPFAM" id="SSF46689">
    <property type="entry name" value="Homeodomain-like"/>
    <property type="match status" value="1"/>
</dbReference>
<evidence type="ECO:0000313" key="5">
    <source>
        <dbReference type="EMBL" id="AHF13706.1"/>
    </source>
</evidence>
<evidence type="ECO:0000259" key="4">
    <source>
        <dbReference type="PROSITE" id="PS01124"/>
    </source>
</evidence>
<sequence length="51" mass="5805">MTYEAGFSSLSHFSNSFREFYGMSPSRYVELYHNGAQHDGQEPTQPDASNE</sequence>
<feature type="domain" description="HTH araC/xylS-type" evidence="4">
    <location>
        <begin position="1"/>
        <end position="31"/>
    </location>
</feature>
<dbReference type="GeneID" id="90530365"/>
<dbReference type="RefSeq" id="WP_198015989.1">
    <property type="nucleotide sequence ID" value="NZ_CP007034.1"/>
</dbReference>
<dbReference type="EMBL" id="CP007034">
    <property type="protein sequence ID" value="AHF13706.1"/>
    <property type="molecule type" value="Genomic_DNA"/>
</dbReference>
<protein>
    <recommendedName>
        <fullName evidence="4">HTH araC/xylS-type domain-containing protein</fullName>
    </recommendedName>
</protein>
<gene>
    <name evidence="5" type="ORF">BARVI_04480</name>
</gene>
<dbReference type="GO" id="GO:0043565">
    <property type="term" value="F:sequence-specific DNA binding"/>
    <property type="evidence" value="ECO:0007669"/>
    <property type="project" value="InterPro"/>
</dbReference>
<reference evidence="5 6" key="1">
    <citation type="submission" date="2013-12" db="EMBL/GenBank/DDBJ databases">
        <authorList>
            <consortium name="DOE Joint Genome Institute"/>
            <person name="Eisen J."/>
            <person name="Huntemann M."/>
            <person name="Han J."/>
            <person name="Chen A."/>
            <person name="Kyrpides N."/>
            <person name="Mavromatis K."/>
            <person name="Markowitz V."/>
            <person name="Palaniappan K."/>
            <person name="Ivanova N."/>
            <person name="Schaumberg A."/>
            <person name="Pati A."/>
            <person name="Liolios K."/>
            <person name="Nordberg H.P."/>
            <person name="Cantor M.N."/>
            <person name="Hua S.X."/>
            <person name="Woyke T."/>
        </authorList>
    </citation>
    <scope>NUCLEOTIDE SEQUENCE [LARGE SCALE GENOMIC DNA]</scope>
    <source>
        <strain evidence="6">DSM 18177</strain>
    </source>
</reference>
<proteinExistence type="predicted"/>